<feature type="transmembrane region" description="Helical" evidence="9">
    <location>
        <begin position="239"/>
        <end position="261"/>
    </location>
</feature>
<accession>E0TDY2</accession>
<dbReference type="KEGG" id="pbr:PB2503_11939"/>
<dbReference type="Proteomes" id="UP000001302">
    <property type="component" value="Chromosome"/>
</dbReference>
<feature type="transmembrane region" description="Helical" evidence="9">
    <location>
        <begin position="327"/>
        <end position="347"/>
    </location>
</feature>
<evidence type="ECO:0000256" key="7">
    <source>
        <dbReference type="ARBA" id="ARBA00023065"/>
    </source>
</evidence>
<evidence type="ECO:0000256" key="3">
    <source>
        <dbReference type="ARBA" id="ARBA00022448"/>
    </source>
</evidence>
<dbReference type="Pfam" id="PF02386">
    <property type="entry name" value="TrkH"/>
    <property type="match status" value="1"/>
</dbReference>
<dbReference type="EMBL" id="CP002156">
    <property type="protein sequence ID" value="ADM10431.1"/>
    <property type="molecule type" value="Genomic_DNA"/>
</dbReference>
<evidence type="ECO:0000256" key="1">
    <source>
        <dbReference type="ARBA" id="ARBA00004651"/>
    </source>
</evidence>
<evidence type="ECO:0000256" key="2">
    <source>
        <dbReference type="ARBA" id="ARBA00009137"/>
    </source>
</evidence>
<feature type="transmembrane region" description="Helical" evidence="9">
    <location>
        <begin position="74"/>
        <end position="94"/>
    </location>
</feature>
<evidence type="ECO:0000256" key="6">
    <source>
        <dbReference type="ARBA" id="ARBA00022989"/>
    </source>
</evidence>
<evidence type="ECO:0000256" key="9">
    <source>
        <dbReference type="SAM" id="Phobius"/>
    </source>
</evidence>
<evidence type="ECO:0000313" key="10">
    <source>
        <dbReference type="EMBL" id="ADM10431.1"/>
    </source>
</evidence>
<dbReference type="InterPro" id="IPR003445">
    <property type="entry name" value="Cat_transpt"/>
</dbReference>
<dbReference type="GO" id="GO:0008324">
    <property type="term" value="F:monoatomic cation transmembrane transporter activity"/>
    <property type="evidence" value="ECO:0007669"/>
    <property type="project" value="InterPro"/>
</dbReference>
<dbReference type="GO" id="GO:0005886">
    <property type="term" value="C:plasma membrane"/>
    <property type="evidence" value="ECO:0007669"/>
    <property type="project" value="UniProtKB-SubCell"/>
</dbReference>
<reference evidence="10 11" key="2">
    <citation type="journal article" date="2011" name="J. Bacteriol.">
        <title>Complete genome sequence of strain HTCC2503T of Parvularcula bermudensis, the type species of the order "Parvularculales" in the class Alphaproteobacteria.</title>
        <authorList>
            <person name="Oh H.M."/>
            <person name="Kang I."/>
            <person name="Vergin K.L."/>
            <person name="Kang D."/>
            <person name="Rhee K.H."/>
            <person name="Giovannoni S.J."/>
            <person name="Cho J.C."/>
        </authorList>
    </citation>
    <scope>NUCLEOTIDE SEQUENCE [LARGE SCALE GENOMIC DNA]</scope>
    <source>
        <strain evidence="11">ATCC BAA-594 / HTCC2503 / KCTC 12087</strain>
    </source>
</reference>
<feature type="transmembrane region" description="Helical" evidence="9">
    <location>
        <begin position="381"/>
        <end position="402"/>
    </location>
</feature>
<comment type="similarity">
    <text evidence="2">Belongs to the TrkH potassium transport family.</text>
</comment>
<evidence type="ECO:0000256" key="4">
    <source>
        <dbReference type="ARBA" id="ARBA00022475"/>
    </source>
</evidence>
<feature type="transmembrane region" description="Helical" evidence="9">
    <location>
        <begin position="12"/>
        <end position="30"/>
    </location>
</feature>
<keyword evidence="4" id="KW-1003">Cell membrane</keyword>
<reference evidence="11" key="1">
    <citation type="submission" date="2010-08" db="EMBL/GenBank/DDBJ databases">
        <title>Genome sequence of Parvularcula bermudensis HTCC2503.</title>
        <authorList>
            <person name="Kang D.-M."/>
            <person name="Oh H.-M."/>
            <person name="Cho J.-C."/>
        </authorList>
    </citation>
    <scope>NUCLEOTIDE SEQUENCE [LARGE SCALE GENOMIC DNA]</scope>
    <source>
        <strain evidence="11">ATCC BAA-594 / HTCC2503 / KCTC 12087</strain>
    </source>
</reference>
<keyword evidence="8 9" id="KW-0472">Membrane</keyword>
<comment type="subcellular location">
    <subcellularLocation>
        <location evidence="1">Cell membrane</location>
        <topology evidence="1">Multi-pass membrane protein</topology>
    </subcellularLocation>
</comment>
<keyword evidence="5 9" id="KW-0812">Transmembrane</keyword>
<keyword evidence="6 9" id="KW-1133">Transmembrane helix</keyword>
<dbReference type="HOGENOM" id="CLU_030708_0_2_5"/>
<keyword evidence="11" id="KW-1185">Reference proteome</keyword>
<feature type="transmembrane region" description="Helical" evidence="9">
    <location>
        <begin position="408"/>
        <end position="429"/>
    </location>
</feature>
<evidence type="ECO:0000256" key="5">
    <source>
        <dbReference type="ARBA" id="ARBA00022692"/>
    </source>
</evidence>
<name>E0TDY2_PARBH</name>
<dbReference type="eggNOG" id="COG0168">
    <property type="taxonomic scope" value="Bacteria"/>
</dbReference>
<dbReference type="PANTHER" id="PTHR32024">
    <property type="entry name" value="TRK SYSTEM POTASSIUM UPTAKE PROTEIN TRKG-RELATED"/>
    <property type="match status" value="1"/>
</dbReference>
<keyword evidence="3" id="KW-0813">Transport</keyword>
<feature type="transmembrane region" description="Helical" evidence="9">
    <location>
        <begin position="441"/>
        <end position="463"/>
    </location>
</feature>
<organism evidence="10 11">
    <name type="scientific">Parvularcula bermudensis (strain ATCC BAA-594 / HTCC2503 / KCTC 12087)</name>
    <dbReference type="NCBI Taxonomy" id="314260"/>
    <lineage>
        <taxon>Bacteria</taxon>
        <taxon>Pseudomonadati</taxon>
        <taxon>Pseudomonadota</taxon>
        <taxon>Alphaproteobacteria</taxon>
        <taxon>Parvularculales</taxon>
        <taxon>Parvularculaceae</taxon>
        <taxon>Parvularcula</taxon>
    </lineage>
</organism>
<protein>
    <submittedName>
        <fullName evidence="10">K+ transporter Trk</fullName>
    </submittedName>
</protein>
<gene>
    <name evidence="10" type="ordered locus">PB2503_11939</name>
</gene>
<proteinExistence type="inferred from homology"/>
<dbReference type="GO" id="GO:0030001">
    <property type="term" value="P:metal ion transport"/>
    <property type="evidence" value="ECO:0007669"/>
    <property type="project" value="UniProtKB-ARBA"/>
</dbReference>
<evidence type="ECO:0000313" key="11">
    <source>
        <dbReference type="Proteomes" id="UP000001302"/>
    </source>
</evidence>
<feature type="transmembrane region" description="Helical" evidence="9">
    <location>
        <begin position="184"/>
        <end position="205"/>
    </location>
</feature>
<evidence type="ECO:0000256" key="8">
    <source>
        <dbReference type="ARBA" id="ARBA00023136"/>
    </source>
</evidence>
<dbReference type="RefSeq" id="WP_013301405.1">
    <property type="nucleotide sequence ID" value="NC_014414.1"/>
</dbReference>
<dbReference type="OrthoDB" id="8478125at2"/>
<keyword evidence="7" id="KW-0406">Ion transport</keyword>
<sequence length="470" mass="49356">MRIGPVLRFTAYAHFGIATAMLPAALLSALAADGSLGGYVIGLFASVTVAVLCLSADRGYDPRPMVRNGLRELLLALVIAWTFLPLAASIPLMVDGETLGDAWFEAVSALTTTGGWLSDPIARSTAYDVIYRASLQWLGGLISLATAAAVFVRPEFIGVSTIVPPFARGESGSFLRAFDHAFRAFLPVYVGLTLGGGVAFVLVGVPVIDSFAMAMSLIATGGFIPAANGIGAYPDGAVYVAATMMLLGAVNFLLISGMLLGRARRLGAAGDKETLAFLAVLPFVALLFWVATGAGDLDRLGAQAFNAISLLSTNGPTLGEVPPLTPLLVSAVIGGAAVSTAGGIKILRWMVAIRRTGDELWRITHPGAVLGRPSEPNELGIWIHTMAFALLLAAVVLTVAFYGHSLEVSAATAVAVLANVGPIVEYAPLMTADYRIFDPSLRVLLVFAMISGRLELVVFLMMLSRRFWMG</sequence>
<feature type="transmembrane region" description="Helical" evidence="9">
    <location>
        <begin position="36"/>
        <end position="54"/>
    </location>
</feature>
<dbReference type="PANTHER" id="PTHR32024:SF2">
    <property type="entry name" value="TRK SYSTEM POTASSIUM UPTAKE PROTEIN TRKG-RELATED"/>
    <property type="match status" value="1"/>
</dbReference>
<dbReference type="STRING" id="314260.PB2503_11939"/>
<dbReference type="AlphaFoldDB" id="E0TDY2"/>
<feature type="transmembrane region" description="Helical" evidence="9">
    <location>
        <begin position="273"/>
        <end position="291"/>
    </location>
</feature>